<feature type="chain" id="PRO_5003578397" evidence="1">
    <location>
        <begin position="18"/>
        <end position="237"/>
    </location>
</feature>
<protein>
    <submittedName>
        <fullName evidence="2">Uncharacterized protein</fullName>
    </submittedName>
</protein>
<dbReference type="GO" id="GO:0007265">
    <property type="term" value="P:Ras protein signal transduction"/>
    <property type="evidence" value="ECO:0007669"/>
    <property type="project" value="TreeGrafter"/>
</dbReference>
<evidence type="ECO:0000256" key="1">
    <source>
        <dbReference type="SAM" id="SignalP"/>
    </source>
</evidence>
<keyword evidence="1" id="KW-0732">Signal</keyword>
<dbReference type="InterPro" id="IPR023578">
    <property type="entry name" value="Ras_GEF_dom_sf"/>
</dbReference>
<reference evidence="3" key="1">
    <citation type="submission" date="2003-08" db="EMBL/GenBank/DDBJ databases">
        <authorList>
            <person name="Birren B."/>
            <person name="Nusbaum C."/>
            <person name="Abebe A."/>
            <person name="Abouelleil A."/>
            <person name="Adekoya E."/>
            <person name="Ait-zahra M."/>
            <person name="Allen N."/>
            <person name="Allen T."/>
            <person name="An P."/>
            <person name="Anderson M."/>
            <person name="Anderson S."/>
            <person name="Arachchi H."/>
            <person name="Armbruster J."/>
            <person name="Bachantsang P."/>
            <person name="Baldwin J."/>
            <person name="Barry A."/>
            <person name="Bayul T."/>
            <person name="Blitshsteyn B."/>
            <person name="Bloom T."/>
            <person name="Blye J."/>
            <person name="Boguslavskiy L."/>
            <person name="Borowsky M."/>
            <person name="Boukhgalter B."/>
            <person name="Brunache A."/>
            <person name="Butler J."/>
            <person name="Calixte N."/>
            <person name="Calvo S."/>
            <person name="Camarata J."/>
            <person name="Campo K."/>
            <person name="Chang J."/>
            <person name="Cheshatsang Y."/>
            <person name="Citroen M."/>
            <person name="Collymore A."/>
            <person name="Considine T."/>
            <person name="Cook A."/>
            <person name="Cooke P."/>
            <person name="Corum B."/>
            <person name="Cuomo C."/>
            <person name="David R."/>
            <person name="Dawoe T."/>
            <person name="Degray S."/>
            <person name="Dodge S."/>
            <person name="Dooley K."/>
            <person name="Dorje P."/>
            <person name="Dorjee K."/>
            <person name="Dorris L."/>
            <person name="Duffey N."/>
            <person name="Dupes A."/>
            <person name="Elkins T."/>
            <person name="Engels R."/>
            <person name="Erickson J."/>
            <person name="Farina A."/>
            <person name="Faro S."/>
            <person name="Ferreira P."/>
            <person name="Fischer H."/>
            <person name="Fitzgerald M."/>
            <person name="Foley K."/>
            <person name="Gage D."/>
            <person name="Galagan J."/>
            <person name="Gearin G."/>
            <person name="Gnerre S."/>
            <person name="Gnirke A."/>
            <person name="Goyette A."/>
            <person name="Graham J."/>
            <person name="Grandbois E."/>
            <person name="Gyaltsen K."/>
            <person name="Hafez N."/>
            <person name="Hagopian D."/>
            <person name="Hagos B."/>
            <person name="Hall J."/>
            <person name="Hatcher B."/>
            <person name="Heller A."/>
            <person name="Higgins H."/>
            <person name="Honan T."/>
            <person name="Horn A."/>
            <person name="Houde N."/>
            <person name="Hughes L."/>
            <person name="Hulme W."/>
            <person name="Husby E."/>
            <person name="Iliev I."/>
            <person name="Jaffe D."/>
            <person name="Jones C."/>
            <person name="Kamal M."/>
            <person name="Kamat A."/>
            <person name="Kamvysselis M."/>
            <person name="Karlsson E."/>
            <person name="Kells C."/>
            <person name="Kieu A."/>
            <person name="Kisner P."/>
            <person name="Kodira C."/>
            <person name="Kulbokas E."/>
            <person name="Labutti K."/>
            <person name="Lama D."/>
            <person name="Landers T."/>
            <person name="Leger J."/>
            <person name="Levine S."/>
            <person name="Lewis D."/>
            <person name="Lewis T."/>
            <person name="Lindblad-toh K."/>
            <person name="Liu X."/>
            <person name="Lokyitsang T."/>
            <person name="Lokyitsang Y."/>
            <person name="Lucien O."/>
            <person name="Lui A."/>
            <person name="Ma L.J."/>
            <person name="Mabbitt R."/>
            <person name="Macdonald J."/>
            <person name="Maclean C."/>
            <person name="Major J."/>
            <person name="Manning J."/>
            <person name="Marabella R."/>
            <person name="Maru K."/>
            <person name="Matthews C."/>
            <person name="Mauceli E."/>
            <person name="Mccarthy M."/>
            <person name="Mcdonough S."/>
            <person name="Mcghee T."/>
            <person name="Meldrim J."/>
            <person name="Meneus L."/>
            <person name="Mesirov J."/>
            <person name="Mihalev A."/>
            <person name="Mihova T."/>
            <person name="Mikkelsen T."/>
            <person name="Mlenga V."/>
            <person name="Moru K."/>
            <person name="Mozes J."/>
            <person name="Mulrain L."/>
            <person name="Munson G."/>
            <person name="Naylor J."/>
            <person name="Newes C."/>
            <person name="Nguyen C."/>
            <person name="Nguyen N."/>
            <person name="Nguyen T."/>
            <person name="Nicol R."/>
            <person name="Nielsen C."/>
            <person name="Nizzari M."/>
            <person name="Norbu C."/>
            <person name="Norbu N."/>
            <person name="O'donnell P."/>
            <person name="Okoawo O."/>
            <person name="O'leary S."/>
            <person name="Omotosho B."/>
            <person name="O'neill K."/>
            <person name="Osman S."/>
            <person name="Parker S."/>
            <person name="Perrin D."/>
            <person name="Phunkhang P."/>
            <person name="Piqani B."/>
            <person name="Purcell S."/>
            <person name="Rachupka T."/>
            <person name="Ramasamy U."/>
            <person name="Rameau R."/>
            <person name="Ray V."/>
            <person name="Raymond C."/>
            <person name="Retta R."/>
            <person name="Richardson S."/>
            <person name="Rise C."/>
            <person name="Rodriguez J."/>
            <person name="Rogers J."/>
            <person name="Rogov P."/>
            <person name="Rutman M."/>
            <person name="Schupbach R."/>
            <person name="Seaman C."/>
            <person name="Settipalli S."/>
            <person name="Sharpe T."/>
            <person name="Sheridan J."/>
            <person name="Sherpa N."/>
            <person name="Shi J."/>
            <person name="Smirnov S."/>
            <person name="Smith C."/>
            <person name="Sougnez C."/>
            <person name="Spencer B."/>
            <person name="Stalker J."/>
            <person name="Stange-thomann N."/>
            <person name="Stavropoulos S."/>
            <person name="Stetson K."/>
            <person name="Stone C."/>
            <person name="Stone S."/>
            <person name="Stubbs M."/>
            <person name="Talamas J."/>
            <person name="Tchuinga P."/>
            <person name="Tenzing P."/>
            <person name="Tesfaye S."/>
            <person name="Theodore J."/>
            <person name="Thoulutsang Y."/>
            <person name="Topham K."/>
            <person name="Towey S."/>
            <person name="Tsamla T."/>
            <person name="Tsomo N."/>
            <person name="Vallee D."/>
            <person name="Vassiliev H."/>
            <person name="Venkataraman V."/>
            <person name="Vinson J."/>
            <person name="Vo A."/>
            <person name="Wade C."/>
            <person name="Wang S."/>
            <person name="Wangchuk T."/>
            <person name="Wangdi T."/>
            <person name="Whittaker C."/>
            <person name="Wilkinson J."/>
            <person name="Wu Y."/>
            <person name="Wyman D."/>
            <person name="Yadav S."/>
            <person name="Yang S."/>
            <person name="Yang X."/>
            <person name="Yeager S."/>
            <person name="Yee E."/>
            <person name="Young G."/>
            <person name="Zainoun J."/>
            <person name="Zembeck L."/>
            <person name="Zimmer A."/>
            <person name="Zody M."/>
            <person name="Lander E."/>
        </authorList>
    </citation>
    <scope>NUCLEOTIDE SEQUENCE [LARGE SCALE GENOMIC DNA]</scope>
</reference>
<accession>H2YKA4</accession>
<dbReference type="FunCoup" id="H2YKA4">
    <property type="interactions" value="8"/>
</dbReference>
<dbReference type="InterPro" id="IPR008937">
    <property type="entry name" value="Ras-like_GEF"/>
</dbReference>
<dbReference type="eggNOG" id="KOG3629">
    <property type="taxonomic scope" value="Eukaryota"/>
</dbReference>
<dbReference type="HOGENOM" id="CLU_1172948_0_0_1"/>
<dbReference type="PANTHER" id="PTHR23113">
    <property type="entry name" value="GUANINE NUCLEOTIDE EXCHANGE FACTOR"/>
    <property type="match status" value="1"/>
</dbReference>
<dbReference type="SUPFAM" id="SSF48366">
    <property type="entry name" value="Ras GEF"/>
    <property type="match status" value="1"/>
</dbReference>
<feature type="signal peptide" evidence="1">
    <location>
        <begin position="1"/>
        <end position="17"/>
    </location>
</feature>
<dbReference type="GeneTree" id="ENSGT00940000168619"/>
<keyword evidence="3" id="KW-1185">Reference proteome</keyword>
<dbReference type="GO" id="GO:0005886">
    <property type="term" value="C:plasma membrane"/>
    <property type="evidence" value="ECO:0007669"/>
    <property type="project" value="TreeGrafter"/>
</dbReference>
<dbReference type="Gene3D" id="1.10.840.10">
    <property type="entry name" value="Ras guanine-nucleotide exchange factors catalytic domain"/>
    <property type="match status" value="1"/>
</dbReference>
<name>H2YKA4_CIOSA</name>
<dbReference type="Gene3D" id="1.20.870.10">
    <property type="entry name" value="Son of sevenless (SoS) protein Chain: S domain 1"/>
    <property type="match status" value="2"/>
</dbReference>
<dbReference type="AlphaFoldDB" id="H2YKA4"/>
<sequence>MVMLSSVASLLLAGSASDNEQETENKREWGVERHDDVIYDIMLKRVQHGNSPQNEVSEGLQWGTHKVRYVKAATLERLVAHLCRWKRIKREEAEDKRLPLFRSIERLIRTWVKRHFNDFYQPPSHPLLHQLVRDVEGWRADTCDVIEADDDLTSFLRTKLNAAELQTFQEKCLEDMNSPGNYVEQDDPGSPLGEVPDNTEATKTFLNDLSPTHVAEQLTLKDANLFMRTIPHHCLDA</sequence>
<dbReference type="STRING" id="51511.ENSCSAVP00000005756"/>
<dbReference type="Proteomes" id="UP000007875">
    <property type="component" value="Unassembled WGS sequence"/>
</dbReference>
<dbReference type="InterPro" id="IPR036964">
    <property type="entry name" value="RASGEF_cat_dom_sf"/>
</dbReference>
<reference evidence="2" key="3">
    <citation type="submission" date="2025-09" db="UniProtKB">
        <authorList>
            <consortium name="Ensembl"/>
        </authorList>
    </citation>
    <scope>IDENTIFICATION</scope>
</reference>
<evidence type="ECO:0000313" key="2">
    <source>
        <dbReference type="Ensembl" id="ENSCSAVP00000005756.1"/>
    </source>
</evidence>
<proteinExistence type="predicted"/>
<dbReference type="Ensembl" id="ENSCSAVT00000005831.1">
    <property type="protein sequence ID" value="ENSCSAVP00000005756.1"/>
    <property type="gene ID" value="ENSCSAVG00000003432.1"/>
</dbReference>
<dbReference type="PANTHER" id="PTHR23113:SF312">
    <property type="entry name" value="RAL GUANINE NUCLEOTIDE DISSOCIATION STIMULATOR-LIKE, ISOFORM E"/>
    <property type="match status" value="1"/>
</dbReference>
<reference evidence="2" key="2">
    <citation type="submission" date="2025-08" db="UniProtKB">
        <authorList>
            <consortium name="Ensembl"/>
        </authorList>
    </citation>
    <scope>IDENTIFICATION</scope>
</reference>
<dbReference type="InParanoid" id="H2YKA4"/>
<dbReference type="GO" id="GO:0005085">
    <property type="term" value="F:guanyl-nucleotide exchange factor activity"/>
    <property type="evidence" value="ECO:0007669"/>
    <property type="project" value="InterPro"/>
</dbReference>
<evidence type="ECO:0000313" key="3">
    <source>
        <dbReference type="Proteomes" id="UP000007875"/>
    </source>
</evidence>
<organism evidence="2 3">
    <name type="scientific">Ciona savignyi</name>
    <name type="common">Pacific transparent sea squirt</name>
    <dbReference type="NCBI Taxonomy" id="51511"/>
    <lineage>
        <taxon>Eukaryota</taxon>
        <taxon>Metazoa</taxon>
        <taxon>Chordata</taxon>
        <taxon>Tunicata</taxon>
        <taxon>Ascidiacea</taxon>
        <taxon>Phlebobranchia</taxon>
        <taxon>Cionidae</taxon>
        <taxon>Ciona</taxon>
    </lineage>
</organism>